<accession>A0ABY4JEJ6</accession>
<sequence length="158" mass="17679">MTKLFTHCSLAVSLLFLGCSNQASDPQPAAIVPLNTLEVRIDGVVVPNSTSGLLRVTPRQNDLMLSVLLDKQEWVDMTVRLNAFHMKPEKVTFPSDSGYGISIYAYSSGRHTSNTCGASPDGYVQISTLDEKKPHHERDVYRHYLQSEWNQEDVRGKI</sequence>
<reference evidence="2 3" key="1">
    <citation type="submission" date="2022-04" db="EMBL/GenBank/DDBJ databases">
        <title>Hymenobacter sp. isolated from the air.</title>
        <authorList>
            <person name="Won M."/>
            <person name="Lee C.-M."/>
            <person name="Woen H.-Y."/>
            <person name="Kwon S.-W."/>
        </authorList>
    </citation>
    <scope>NUCLEOTIDE SEQUENCE [LARGE SCALE GENOMIC DNA]</scope>
    <source>
        <strain evidence="3">5516 S-25</strain>
    </source>
</reference>
<feature type="chain" id="PRO_5047469021" evidence="1">
    <location>
        <begin position="24"/>
        <end position="158"/>
    </location>
</feature>
<keyword evidence="1" id="KW-0732">Signal</keyword>
<evidence type="ECO:0000256" key="1">
    <source>
        <dbReference type="SAM" id="SignalP"/>
    </source>
</evidence>
<dbReference type="PROSITE" id="PS51257">
    <property type="entry name" value="PROKAR_LIPOPROTEIN"/>
    <property type="match status" value="1"/>
</dbReference>
<evidence type="ECO:0000313" key="2">
    <source>
        <dbReference type="EMBL" id="UPL50207.1"/>
    </source>
</evidence>
<dbReference type="RefSeq" id="WP_247976247.1">
    <property type="nucleotide sequence ID" value="NZ_CP095848.1"/>
</dbReference>
<name>A0ABY4JEJ6_9BACT</name>
<protein>
    <submittedName>
        <fullName evidence="2">Uncharacterized protein</fullName>
    </submittedName>
</protein>
<evidence type="ECO:0000313" key="3">
    <source>
        <dbReference type="Proteomes" id="UP000829647"/>
    </source>
</evidence>
<dbReference type="Proteomes" id="UP000829647">
    <property type="component" value="Chromosome"/>
</dbReference>
<organism evidence="2 3">
    <name type="scientific">Hymenobacter sublimis</name>
    <dbReference type="NCBI Taxonomy" id="2933777"/>
    <lineage>
        <taxon>Bacteria</taxon>
        <taxon>Pseudomonadati</taxon>
        <taxon>Bacteroidota</taxon>
        <taxon>Cytophagia</taxon>
        <taxon>Cytophagales</taxon>
        <taxon>Hymenobacteraceae</taxon>
        <taxon>Hymenobacter</taxon>
    </lineage>
</organism>
<proteinExistence type="predicted"/>
<feature type="signal peptide" evidence="1">
    <location>
        <begin position="1"/>
        <end position="23"/>
    </location>
</feature>
<gene>
    <name evidence="2" type="ORF">MWH26_04685</name>
</gene>
<dbReference type="EMBL" id="CP095848">
    <property type="protein sequence ID" value="UPL50207.1"/>
    <property type="molecule type" value="Genomic_DNA"/>
</dbReference>
<keyword evidence="3" id="KW-1185">Reference proteome</keyword>